<comment type="caution">
    <text evidence="1">The sequence shown here is derived from an EMBL/GenBank/DDBJ whole genome shotgun (WGS) entry which is preliminary data.</text>
</comment>
<name>A0ABS7XWQ3_9FLAO</name>
<sequence>MKLKMHLGFLLVMVLFLGTYLTNPMAPNQQIIVQFSNQQISSEQVEASIEALTEELHKLNVDQLQIGEYNKGQLKIKYYSDSDVIRIKRILSLIDNVVFEFATDTHSNKDESDNEPFIKLNVSEIQNSPINNWDFEGTQISEFNHKSDRYYFPKLKFGSSEGNAGDQKVHQKNSRFKGYSLSIPKNPYDYKIPEVRAGPKFLG</sequence>
<evidence type="ECO:0000313" key="2">
    <source>
        <dbReference type="Proteomes" id="UP001198901"/>
    </source>
</evidence>
<dbReference type="EMBL" id="JAIUJR010000012">
    <property type="protein sequence ID" value="MCA0133824.1"/>
    <property type="molecule type" value="Genomic_DNA"/>
</dbReference>
<reference evidence="2" key="1">
    <citation type="submission" date="2023-07" db="EMBL/GenBank/DDBJ databases">
        <authorList>
            <person name="Yue Y."/>
        </authorList>
    </citation>
    <scope>NUCLEOTIDE SEQUENCE [LARGE SCALE GENOMIC DNA]</scope>
    <source>
        <strain evidence="2">D23</strain>
    </source>
</reference>
<proteinExistence type="predicted"/>
<organism evidence="1 2">
    <name type="scientific">Winogradskyella alexanderae</name>
    <dbReference type="NCBI Taxonomy" id="2877123"/>
    <lineage>
        <taxon>Bacteria</taxon>
        <taxon>Pseudomonadati</taxon>
        <taxon>Bacteroidota</taxon>
        <taxon>Flavobacteriia</taxon>
        <taxon>Flavobacteriales</taxon>
        <taxon>Flavobacteriaceae</taxon>
        <taxon>Winogradskyella</taxon>
    </lineage>
</organism>
<dbReference type="Proteomes" id="UP001198901">
    <property type="component" value="Unassembled WGS sequence"/>
</dbReference>
<protein>
    <submittedName>
        <fullName evidence="1">Uncharacterized protein</fullName>
    </submittedName>
</protein>
<keyword evidence="2" id="KW-1185">Reference proteome</keyword>
<evidence type="ECO:0000313" key="1">
    <source>
        <dbReference type="EMBL" id="MCA0133824.1"/>
    </source>
</evidence>
<dbReference type="RefSeq" id="WP_224531714.1">
    <property type="nucleotide sequence ID" value="NZ_JAIUJR010000012.1"/>
</dbReference>
<accession>A0ABS7XWQ3</accession>
<gene>
    <name evidence="1" type="ORF">LBU54_14595</name>
</gene>